<proteinExistence type="predicted"/>
<feature type="chain" id="PRO_5026709629" evidence="1">
    <location>
        <begin position="29"/>
        <end position="108"/>
    </location>
</feature>
<dbReference type="InterPro" id="IPR024447">
    <property type="entry name" value="YXWGXW_rpt"/>
</dbReference>
<evidence type="ECO:0000313" key="3">
    <source>
        <dbReference type="Proteomes" id="UP000474175"/>
    </source>
</evidence>
<sequence length="108" mass="12536">MKTKVKIWALAGILLSALCTVDSGRATAQVPAPRRVIVVPRAPVARQVWVPGHYVRRGRDYLWVNGYYRAAPVRYTAYSKPARYKTWNPGYWRKTHRGPVWVKGYWSY</sequence>
<accession>A0A6L9LCN2</accession>
<dbReference type="AlphaFoldDB" id="A0A6L9LCN2"/>
<evidence type="ECO:0000256" key="1">
    <source>
        <dbReference type="SAM" id="SignalP"/>
    </source>
</evidence>
<evidence type="ECO:0000313" key="2">
    <source>
        <dbReference type="EMBL" id="NDU98325.1"/>
    </source>
</evidence>
<protein>
    <submittedName>
        <fullName evidence="2">BcpO-related WXXGXW repeat protein</fullName>
    </submittedName>
</protein>
<organism evidence="2 3">
    <name type="scientific">Spirosoma terrae</name>
    <dbReference type="NCBI Taxonomy" id="1968276"/>
    <lineage>
        <taxon>Bacteria</taxon>
        <taxon>Pseudomonadati</taxon>
        <taxon>Bacteroidota</taxon>
        <taxon>Cytophagia</taxon>
        <taxon>Cytophagales</taxon>
        <taxon>Cytophagaceae</taxon>
        <taxon>Spirosoma</taxon>
    </lineage>
</organism>
<dbReference type="Pfam" id="PF12779">
    <property type="entry name" value="WXXGXW"/>
    <property type="match status" value="2"/>
</dbReference>
<dbReference type="EMBL" id="JAAFZH010000016">
    <property type="protein sequence ID" value="NDU98325.1"/>
    <property type="molecule type" value="Genomic_DNA"/>
</dbReference>
<dbReference type="RefSeq" id="WP_163954507.1">
    <property type="nucleotide sequence ID" value="NZ_JAAFZH010000016.1"/>
</dbReference>
<keyword evidence="3" id="KW-1185">Reference proteome</keyword>
<feature type="signal peptide" evidence="1">
    <location>
        <begin position="1"/>
        <end position="28"/>
    </location>
</feature>
<comment type="caution">
    <text evidence="2">The sequence shown here is derived from an EMBL/GenBank/DDBJ whole genome shotgun (WGS) entry which is preliminary data.</text>
</comment>
<dbReference type="Proteomes" id="UP000474175">
    <property type="component" value="Unassembled WGS sequence"/>
</dbReference>
<gene>
    <name evidence="2" type="ORF">GK108_25795</name>
</gene>
<keyword evidence="1" id="KW-0732">Signal</keyword>
<reference evidence="2 3" key="1">
    <citation type="submission" date="2020-02" db="EMBL/GenBank/DDBJ databases">
        <title>Draft genome sequence of two Spirosoma agri KCTC 52727 and Spirosoma terrae KCTC 52035.</title>
        <authorList>
            <person name="Rojas J."/>
            <person name="Ambika Manirajan B."/>
            <person name="Suarez C."/>
            <person name="Ratering S."/>
            <person name="Schnell S."/>
        </authorList>
    </citation>
    <scope>NUCLEOTIDE SEQUENCE [LARGE SCALE GENOMIC DNA]</scope>
    <source>
        <strain evidence="2 3">KCTC 52035</strain>
    </source>
</reference>
<name>A0A6L9LCN2_9BACT</name>